<dbReference type="GO" id="GO:0006313">
    <property type="term" value="P:DNA transposition"/>
    <property type="evidence" value="ECO:0007669"/>
    <property type="project" value="InterPro"/>
</dbReference>
<feature type="domain" description="Transposase IS110-like N-terminal" evidence="1">
    <location>
        <begin position="4"/>
        <end position="76"/>
    </location>
</feature>
<dbReference type="PANTHER" id="PTHR33055">
    <property type="entry name" value="TRANSPOSASE FOR INSERTION SEQUENCE ELEMENT IS1111A"/>
    <property type="match status" value="1"/>
</dbReference>
<dbReference type="Proteomes" id="UP000184474">
    <property type="component" value="Unassembled WGS sequence"/>
</dbReference>
<gene>
    <name evidence="2" type="ORF">SAMN04488028_105285</name>
</gene>
<organism evidence="2 3">
    <name type="scientific">Reichenbachiella agariperforans</name>
    <dbReference type="NCBI Taxonomy" id="156994"/>
    <lineage>
        <taxon>Bacteria</taxon>
        <taxon>Pseudomonadati</taxon>
        <taxon>Bacteroidota</taxon>
        <taxon>Cytophagia</taxon>
        <taxon>Cytophagales</taxon>
        <taxon>Reichenbachiellaceae</taxon>
        <taxon>Reichenbachiella</taxon>
    </lineage>
</organism>
<protein>
    <submittedName>
        <fullName evidence="2">Transposase</fullName>
    </submittedName>
</protein>
<sequence length="157" mass="17907">MPHAECKVWLESSLHIKRSMGLVRGKTDKIDAERIAKFAFDHQRDAKLVKLSHPTLNRLKDLMKTRIRLQKGLQSQTVAINELTKVDPKAGREIERVSRQAVEGLKKSLVKVEEKMEELVSIDKQLRALYQLVTSVKSVGKVLAIDLIVYTDGFTRM</sequence>
<dbReference type="GO" id="GO:0004803">
    <property type="term" value="F:transposase activity"/>
    <property type="evidence" value="ECO:0007669"/>
    <property type="project" value="InterPro"/>
</dbReference>
<dbReference type="InterPro" id="IPR002525">
    <property type="entry name" value="Transp_IS110-like_N"/>
</dbReference>
<evidence type="ECO:0000313" key="2">
    <source>
        <dbReference type="EMBL" id="SHK51906.1"/>
    </source>
</evidence>
<dbReference type="AlphaFoldDB" id="A0A1M6T4T0"/>
<dbReference type="PANTHER" id="PTHR33055:SF3">
    <property type="entry name" value="PUTATIVE TRANSPOSASE FOR IS117-RELATED"/>
    <property type="match status" value="1"/>
</dbReference>
<evidence type="ECO:0000313" key="3">
    <source>
        <dbReference type="Proteomes" id="UP000184474"/>
    </source>
</evidence>
<dbReference type="GO" id="GO:0003677">
    <property type="term" value="F:DNA binding"/>
    <property type="evidence" value="ECO:0007669"/>
    <property type="project" value="InterPro"/>
</dbReference>
<dbReference type="Pfam" id="PF01548">
    <property type="entry name" value="DEDD_Tnp_IS110"/>
    <property type="match status" value="1"/>
</dbReference>
<dbReference type="EMBL" id="FRAA01000005">
    <property type="protein sequence ID" value="SHK51906.1"/>
    <property type="molecule type" value="Genomic_DNA"/>
</dbReference>
<dbReference type="RefSeq" id="WP_407691732.1">
    <property type="nucleotide sequence ID" value="NZ_FRAA01000005.1"/>
</dbReference>
<accession>A0A1M6T4T0</accession>
<name>A0A1M6T4T0_REIAG</name>
<proteinExistence type="predicted"/>
<keyword evidence="3" id="KW-1185">Reference proteome</keyword>
<evidence type="ECO:0000259" key="1">
    <source>
        <dbReference type="Pfam" id="PF01548"/>
    </source>
</evidence>
<dbReference type="InterPro" id="IPR047650">
    <property type="entry name" value="Transpos_IS110"/>
</dbReference>
<reference evidence="3" key="1">
    <citation type="submission" date="2016-11" db="EMBL/GenBank/DDBJ databases">
        <authorList>
            <person name="Varghese N."/>
            <person name="Submissions S."/>
        </authorList>
    </citation>
    <scope>NUCLEOTIDE SEQUENCE [LARGE SCALE GENOMIC DNA]</scope>
    <source>
        <strain evidence="3">DSM 26134</strain>
    </source>
</reference>